<evidence type="ECO:0000313" key="2">
    <source>
        <dbReference type="EMBL" id="GDZ84269.1"/>
    </source>
</evidence>
<comment type="caution">
    <text evidence="2">The sequence shown here is derived from an EMBL/GenBank/DDBJ whole genome shotgun (WGS) entry which is preliminary data.</text>
</comment>
<organism evidence="2 3">
    <name type="scientific">Leuconostoc citreum</name>
    <dbReference type="NCBI Taxonomy" id="33964"/>
    <lineage>
        <taxon>Bacteria</taxon>
        <taxon>Bacillati</taxon>
        <taxon>Bacillota</taxon>
        <taxon>Bacilli</taxon>
        <taxon>Lactobacillales</taxon>
        <taxon>Lactobacillaceae</taxon>
        <taxon>Leuconostoc</taxon>
    </lineage>
</organism>
<dbReference type="AlphaFoldDB" id="A0A5A5U1K8"/>
<dbReference type="Proteomes" id="UP000323274">
    <property type="component" value="Unassembled WGS sequence"/>
</dbReference>
<feature type="domain" description="FAD-dependent urate hydroxylase HpyO/Asp monooxygenase CreE-like FAD/NAD(P)-binding" evidence="1">
    <location>
        <begin position="4"/>
        <end position="183"/>
    </location>
</feature>
<dbReference type="InterPro" id="IPR038732">
    <property type="entry name" value="HpyO/CreE_NAD-binding"/>
</dbReference>
<dbReference type="PANTHER" id="PTHR40254">
    <property type="entry name" value="BLR0577 PROTEIN"/>
    <property type="match status" value="1"/>
</dbReference>
<sequence length="618" mass="69551">MQVAIIGAGPRGLAVAERLINLANDDTQIDVQIYDPHAIGGRVWDPFLSQNRSFLMNTVIDQITLFNDESIENGGKPLPGPNMFQWLESEAKDFLSHHQEFDASYTNELSRLTQVGDFATRGMMGIYAAWFFEWLMRRVRHNQTLNFTQQSVMNVQKLGEKFQLMLNDGTQLLADHVVMALGHSDDNLTDEEQGFKTFAQNKGLHYLSPMHPAEADLSVFNENDKIIIRGLGLSFFDYMTALSVGKGGRFIRDENDNLIYKPSGHEPLVVAGSRRGFPLHARGVNEKSASELYEPKFFTIAALEALRAAGNGHIQYQDFENLVVKEMTYKYLLNRINQPDSSLTYDQSEALKQALLTSIDLKTTAEEYGLDDVFEFDIALIRNPARDLPNDADYTTWMQSYLSADIHDARLGNKSAPFAGAFDILRDIRDRVRYIVEHDYFTADDYEKFLEHFKPFDALVSVGPPLERIEQLLALMKAGLFKITAANIHVTTDATGFEASDSRGQLFHGNALVEARLGATNISLSRNPLIANLRDNGMFVQPRKIRSDGTSYQLGAANINKQTFEVINRDGETVNHLYLYGITLEGLKWFGTVIPRPGVNTLVLREGAWIAQRILAYA</sequence>
<dbReference type="EMBL" id="BJJW01000009">
    <property type="protein sequence ID" value="GDZ84269.1"/>
    <property type="molecule type" value="Genomic_DNA"/>
</dbReference>
<reference evidence="2 3" key="1">
    <citation type="submission" date="2019-04" db="EMBL/GenBank/DDBJ databases">
        <title>A pseudo-fructophilic Leuconostoc citreum strain F192-5 isolated from peel of satsuma mandarin: the first report for isolation and characterization of strain-dependent fructophilic-like characteristics.</title>
        <authorList>
            <person name="Maeno S."/>
            <person name="Tanizawa Y."/>
            <person name="Kajikawa A."/>
            <person name="Kanesaki Y."/>
            <person name="Kubota E."/>
            <person name="Arita M."/>
            <person name="Leon D."/>
            <person name="Endo A."/>
        </authorList>
    </citation>
    <scope>NUCLEOTIDE SEQUENCE [LARGE SCALE GENOMIC DNA]</scope>
    <source>
        <strain evidence="2 3">F192-5</strain>
    </source>
</reference>
<dbReference type="PANTHER" id="PTHR40254:SF1">
    <property type="entry name" value="BLR0577 PROTEIN"/>
    <property type="match status" value="1"/>
</dbReference>
<proteinExistence type="predicted"/>
<evidence type="ECO:0000313" key="3">
    <source>
        <dbReference type="Proteomes" id="UP000323274"/>
    </source>
</evidence>
<protein>
    <submittedName>
        <fullName evidence="2">Oxidoreductase</fullName>
    </submittedName>
</protein>
<dbReference type="Gene3D" id="3.50.50.60">
    <property type="entry name" value="FAD/NAD(P)-binding domain"/>
    <property type="match status" value="1"/>
</dbReference>
<dbReference type="InterPro" id="IPR036188">
    <property type="entry name" value="FAD/NAD-bd_sf"/>
</dbReference>
<dbReference type="Pfam" id="PF13454">
    <property type="entry name" value="NAD_binding_9"/>
    <property type="match status" value="1"/>
</dbReference>
<evidence type="ECO:0000259" key="1">
    <source>
        <dbReference type="Pfam" id="PF13454"/>
    </source>
</evidence>
<dbReference type="InterPro" id="IPR052189">
    <property type="entry name" value="L-asp_N-monooxygenase_NS-form"/>
</dbReference>
<dbReference type="RefSeq" id="WP_149334612.1">
    <property type="nucleotide sequence ID" value="NZ_BJJW01000009.1"/>
</dbReference>
<accession>A0A5A5U1K8</accession>
<name>A0A5A5U1K8_LEUCI</name>
<gene>
    <name evidence="2" type="ORF">LCIT_15110</name>
</gene>
<dbReference type="SUPFAM" id="SSF51905">
    <property type="entry name" value="FAD/NAD(P)-binding domain"/>
    <property type="match status" value="1"/>
</dbReference>